<dbReference type="AlphaFoldDB" id="A0A4Y3UNB2"/>
<dbReference type="OrthoDB" id="9771846at2"/>
<name>A0A4Y3UNB2_9MICO</name>
<evidence type="ECO:0000313" key="7">
    <source>
        <dbReference type="Proteomes" id="UP000319804"/>
    </source>
</evidence>
<sequence>MTSLKSVWGVITAFHPDDLGPAVTRLISQTTGVVVVDDGSGAGAEQQLSVARAAGAEVVALPHNVGIAAALNVGVRHALAQGADAVVTFDQDSSVPSDFVKRLRELHDELSQTAQAPVVVVPQYFASVDQTVHRGRGAPLSARNAIQSGMLIPHDVVEKVGFFREELFIDLVDTEYALRCEVAGVFAYGVPGLRLEHHLGGRYRPRGALLRRVGVVTLSSPFRYYYRVRNRTLIEKDYLRHFPARLLRDGIIDRLHFAFALLLSRPRRTMWRVLRTGARDGRRGVGGRIPPAEAALARTISWRAVLHEDS</sequence>
<comment type="caution">
    <text evidence="6">The sequence shown here is derived from an EMBL/GenBank/DDBJ whole genome shotgun (WGS) entry which is preliminary data.</text>
</comment>
<dbReference type="Proteomes" id="UP000319804">
    <property type="component" value="Unassembled WGS sequence"/>
</dbReference>
<dbReference type="CDD" id="cd02526">
    <property type="entry name" value="GT2_RfbF_like"/>
    <property type="match status" value="1"/>
</dbReference>
<protein>
    <submittedName>
        <fullName evidence="6">Rhamnosyltransferase</fullName>
    </submittedName>
</protein>
<dbReference type="PANTHER" id="PTHR43179:SF12">
    <property type="entry name" value="GALACTOFURANOSYLTRANSFERASE GLFT2"/>
    <property type="match status" value="1"/>
</dbReference>
<proteinExistence type="inferred from homology"/>
<evidence type="ECO:0000313" key="6">
    <source>
        <dbReference type="EMBL" id="TQM98984.1"/>
    </source>
</evidence>
<gene>
    <name evidence="6" type="ORF">FHX68_1706</name>
</gene>
<comment type="similarity">
    <text evidence="2">Belongs to the glycosyltransferase 2 family.</text>
</comment>
<evidence type="ECO:0000259" key="5">
    <source>
        <dbReference type="Pfam" id="PF00535"/>
    </source>
</evidence>
<evidence type="ECO:0000256" key="1">
    <source>
        <dbReference type="ARBA" id="ARBA00004776"/>
    </source>
</evidence>
<dbReference type="SUPFAM" id="SSF53448">
    <property type="entry name" value="Nucleotide-diphospho-sugar transferases"/>
    <property type="match status" value="1"/>
</dbReference>
<keyword evidence="3" id="KW-0328">Glycosyltransferase</keyword>
<dbReference type="GO" id="GO:0016757">
    <property type="term" value="F:glycosyltransferase activity"/>
    <property type="evidence" value="ECO:0007669"/>
    <property type="project" value="UniProtKB-KW"/>
</dbReference>
<keyword evidence="7" id="KW-1185">Reference proteome</keyword>
<feature type="domain" description="Glycosyltransferase 2-like" evidence="5">
    <location>
        <begin position="16"/>
        <end position="134"/>
    </location>
</feature>
<keyword evidence="4 6" id="KW-0808">Transferase</keyword>
<organism evidence="6 7">
    <name type="scientific">Microbacterium lacticum</name>
    <dbReference type="NCBI Taxonomy" id="33885"/>
    <lineage>
        <taxon>Bacteria</taxon>
        <taxon>Bacillati</taxon>
        <taxon>Actinomycetota</taxon>
        <taxon>Actinomycetes</taxon>
        <taxon>Micrococcales</taxon>
        <taxon>Microbacteriaceae</taxon>
        <taxon>Microbacterium</taxon>
    </lineage>
</organism>
<accession>A0A4Y3UNB2</accession>
<comment type="pathway">
    <text evidence="1">Cell wall biogenesis; cell wall polysaccharide biosynthesis.</text>
</comment>
<evidence type="ECO:0000256" key="3">
    <source>
        <dbReference type="ARBA" id="ARBA00022676"/>
    </source>
</evidence>
<dbReference type="InterPro" id="IPR001173">
    <property type="entry name" value="Glyco_trans_2-like"/>
</dbReference>
<reference evidence="6 7" key="1">
    <citation type="submission" date="2019-06" db="EMBL/GenBank/DDBJ databases">
        <title>Sequencing the genomes of 1000 actinobacteria strains.</title>
        <authorList>
            <person name="Klenk H.-P."/>
        </authorList>
    </citation>
    <scope>NUCLEOTIDE SEQUENCE [LARGE SCALE GENOMIC DNA]</scope>
    <source>
        <strain evidence="6 7">DSM 20427</strain>
    </source>
</reference>
<evidence type="ECO:0000256" key="4">
    <source>
        <dbReference type="ARBA" id="ARBA00022679"/>
    </source>
</evidence>
<dbReference type="EMBL" id="VFPS01000002">
    <property type="protein sequence ID" value="TQM98984.1"/>
    <property type="molecule type" value="Genomic_DNA"/>
</dbReference>
<dbReference type="Pfam" id="PF00535">
    <property type="entry name" value="Glycos_transf_2"/>
    <property type="match status" value="1"/>
</dbReference>
<dbReference type="PANTHER" id="PTHR43179">
    <property type="entry name" value="RHAMNOSYLTRANSFERASE WBBL"/>
    <property type="match status" value="1"/>
</dbReference>
<dbReference type="Gene3D" id="3.90.550.10">
    <property type="entry name" value="Spore Coat Polysaccharide Biosynthesis Protein SpsA, Chain A"/>
    <property type="match status" value="1"/>
</dbReference>
<evidence type="ECO:0000256" key="2">
    <source>
        <dbReference type="ARBA" id="ARBA00006739"/>
    </source>
</evidence>
<dbReference type="InterPro" id="IPR029044">
    <property type="entry name" value="Nucleotide-diphossugar_trans"/>
</dbReference>